<dbReference type="AlphaFoldDB" id="A0A4U6D551"/>
<sequence>MQYTYNKLISIIVTQGIARRSDMTPLADFQQDLSYKPADIFELIRLAERAFKVSIPSEDYDQFSTLYDSAFYVKEKLEIK</sequence>
<organism evidence="1 2">
    <name type="scientific">Dyadobacter frigoris</name>
    <dbReference type="NCBI Taxonomy" id="2576211"/>
    <lineage>
        <taxon>Bacteria</taxon>
        <taxon>Pseudomonadati</taxon>
        <taxon>Bacteroidota</taxon>
        <taxon>Cytophagia</taxon>
        <taxon>Cytophagales</taxon>
        <taxon>Spirosomataceae</taxon>
        <taxon>Dyadobacter</taxon>
    </lineage>
</organism>
<dbReference type="Gene3D" id="1.10.1200.10">
    <property type="entry name" value="ACP-like"/>
    <property type="match status" value="1"/>
</dbReference>
<evidence type="ECO:0008006" key="3">
    <source>
        <dbReference type="Google" id="ProtNLM"/>
    </source>
</evidence>
<keyword evidence="2" id="KW-1185">Reference proteome</keyword>
<dbReference type="OrthoDB" id="9804551at2"/>
<dbReference type="SUPFAM" id="SSF47336">
    <property type="entry name" value="ACP-like"/>
    <property type="match status" value="1"/>
</dbReference>
<accession>A0A4U6D551</accession>
<dbReference type="RefSeq" id="WP_137340014.1">
    <property type="nucleotide sequence ID" value="NZ_BSQH01000014.1"/>
</dbReference>
<name>A0A4U6D551_9BACT</name>
<evidence type="ECO:0000313" key="1">
    <source>
        <dbReference type="EMBL" id="TKT92469.1"/>
    </source>
</evidence>
<dbReference type="EMBL" id="SZVO01000004">
    <property type="protein sequence ID" value="TKT92469.1"/>
    <property type="molecule type" value="Genomic_DNA"/>
</dbReference>
<proteinExistence type="predicted"/>
<protein>
    <recommendedName>
        <fullName evidence="3">Acyl carrier protein</fullName>
    </recommendedName>
</protein>
<reference evidence="1 2" key="1">
    <citation type="submission" date="2019-05" db="EMBL/GenBank/DDBJ databases">
        <title>Dyadobacter AR-3-8 sp. nov., isolated from arctic soil.</title>
        <authorList>
            <person name="Chaudhary D.K."/>
        </authorList>
    </citation>
    <scope>NUCLEOTIDE SEQUENCE [LARGE SCALE GENOMIC DNA]</scope>
    <source>
        <strain evidence="1 2">AR-3-8</strain>
    </source>
</reference>
<comment type="caution">
    <text evidence="1">The sequence shown here is derived from an EMBL/GenBank/DDBJ whole genome shotgun (WGS) entry which is preliminary data.</text>
</comment>
<dbReference type="InterPro" id="IPR036736">
    <property type="entry name" value="ACP-like_sf"/>
</dbReference>
<gene>
    <name evidence="1" type="ORF">FDK13_10925</name>
</gene>
<evidence type="ECO:0000313" key="2">
    <source>
        <dbReference type="Proteomes" id="UP000304900"/>
    </source>
</evidence>
<dbReference type="Proteomes" id="UP000304900">
    <property type="component" value="Unassembled WGS sequence"/>
</dbReference>